<name>A0A840J3Y2_9PSEU</name>
<feature type="domain" description="FAD-binding" evidence="4">
    <location>
        <begin position="2"/>
        <end position="345"/>
    </location>
</feature>
<dbReference type="AlphaFoldDB" id="A0A840J3Y2"/>
<dbReference type="InterPro" id="IPR050641">
    <property type="entry name" value="RIFMO-like"/>
</dbReference>
<comment type="cofactor">
    <cofactor evidence="1">
        <name>FAD</name>
        <dbReference type="ChEBI" id="CHEBI:57692"/>
    </cofactor>
</comment>
<evidence type="ECO:0000256" key="1">
    <source>
        <dbReference type="ARBA" id="ARBA00001974"/>
    </source>
</evidence>
<dbReference type="PRINTS" id="PR00420">
    <property type="entry name" value="RNGMNOXGNASE"/>
</dbReference>
<dbReference type="PANTHER" id="PTHR43004:SF19">
    <property type="entry name" value="BINDING MONOOXYGENASE, PUTATIVE (JCVI)-RELATED"/>
    <property type="match status" value="1"/>
</dbReference>
<keyword evidence="6" id="KW-1185">Reference proteome</keyword>
<dbReference type="Pfam" id="PF01494">
    <property type="entry name" value="FAD_binding_3"/>
    <property type="match status" value="1"/>
</dbReference>
<dbReference type="Gene3D" id="3.50.50.60">
    <property type="entry name" value="FAD/NAD(P)-binding domain"/>
    <property type="match status" value="1"/>
</dbReference>
<dbReference type="Pfam" id="PF21274">
    <property type="entry name" value="Rng_hyd_C"/>
    <property type="match status" value="1"/>
</dbReference>
<dbReference type="RefSeq" id="WP_184783236.1">
    <property type="nucleotide sequence ID" value="NZ_JACHMG010000001.1"/>
</dbReference>
<reference evidence="5 6" key="1">
    <citation type="submission" date="2020-08" db="EMBL/GenBank/DDBJ databases">
        <title>Sequencing the genomes of 1000 actinobacteria strains.</title>
        <authorList>
            <person name="Klenk H.-P."/>
        </authorList>
    </citation>
    <scope>NUCLEOTIDE SEQUENCE [LARGE SCALE GENOMIC DNA]</scope>
    <source>
        <strain evidence="5 6">DSM 45859</strain>
    </source>
</reference>
<evidence type="ECO:0000259" key="4">
    <source>
        <dbReference type="Pfam" id="PF01494"/>
    </source>
</evidence>
<accession>A0A840J3Y2</accession>
<organism evidence="5 6">
    <name type="scientific">Amycolatopsis jiangsuensis</name>
    <dbReference type="NCBI Taxonomy" id="1181879"/>
    <lineage>
        <taxon>Bacteria</taxon>
        <taxon>Bacillati</taxon>
        <taxon>Actinomycetota</taxon>
        <taxon>Actinomycetes</taxon>
        <taxon>Pseudonocardiales</taxon>
        <taxon>Pseudonocardiaceae</taxon>
        <taxon>Amycolatopsis</taxon>
    </lineage>
</organism>
<keyword evidence="2" id="KW-0285">Flavoprotein</keyword>
<evidence type="ECO:0000313" key="5">
    <source>
        <dbReference type="EMBL" id="MBB4688573.1"/>
    </source>
</evidence>
<dbReference type="Gene3D" id="3.40.30.120">
    <property type="match status" value="1"/>
</dbReference>
<gene>
    <name evidence="5" type="ORF">BJY18_006058</name>
</gene>
<dbReference type="PANTHER" id="PTHR43004">
    <property type="entry name" value="TRK SYSTEM POTASSIUM UPTAKE PROTEIN"/>
    <property type="match status" value="1"/>
</dbReference>
<dbReference type="GO" id="GO:0071949">
    <property type="term" value="F:FAD binding"/>
    <property type="evidence" value="ECO:0007669"/>
    <property type="project" value="InterPro"/>
</dbReference>
<evidence type="ECO:0000256" key="3">
    <source>
        <dbReference type="ARBA" id="ARBA00022827"/>
    </source>
</evidence>
<dbReference type="InterPro" id="IPR002938">
    <property type="entry name" value="FAD-bd"/>
</dbReference>
<evidence type="ECO:0000313" key="6">
    <source>
        <dbReference type="Proteomes" id="UP000581769"/>
    </source>
</evidence>
<dbReference type="Gene3D" id="3.30.70.2450">
    <property type="match status" value="1"/>
</dbReference>
<protein>
    <submittedName>
        <fullName evidence="5">2-polyprenyl-6-methoxyphenol hydroxylase-like FAD-dependent oxidoreductase</fullName>
    </submittedName>
</protein>
<dbReference type="EMBL" id="JACHMG010000001">
    <property type="protein sequence ID" value="MBB4688573.1"/>
    <property type="molecule type" value="Genomic_DNA"/>
</dbReference>
<dbReference type="Proteomes" id="UP000581769">
    <property type="component" value="Unassembled WGS sequence"/>
</dbReference>
<comment type="caution">
    <text evidence="5">The sequence shown here is derived from an EMBL/GenBank/DDBJ whole genome shotgun (WGS) entry which is preliminary data.</text>
</comment>
<dbReference type="GO" id="GO:0016709">
    <property type="term" value="F:oxidoreductase activity, acting on paired donors, with incorporation or reduction of molecular oxygen, NAD(P)H as one donor, and incorporation of one atom of oxygen"/>
    <property type="evidence" value="ECO:0007669"/>
    <property type="project" value="UniProtKB-ARBA"/>
</dbReference>
<sequence length="505" mass="53217">MDVIVVGAGPVGMTIAALLDTAGVRVEVVERSSEPVRQSRGSTMHPRTLEVLTVLETGDGCRLSDVLVELGKPVTGTHYATLPDLLDYQDLDTPFPFVLLLAQWRTEQALAELLRAREVPVHYGAEVTEVVQSDDEVRVLAGGTWHSARYVVGADGAHSAVRKAAGIAFPGTTPNAVGFVGDVRLAHPPEHSLHLWDQERGSVSVIPLTDTATRVFGMRADDVGLTAAQARRRQAEPLTFAELADSVTGISGRDFGLRDASWLSRSSNSARHATTYRAGRVFLTGDAGHVHLPAGGQGFNVGIQDATNLAWKLAAEVAGRAPGLLITGEAAYDAERRPVAERLVADTQAQDALMHTFSPAGAALRSLFGSFIAQGGEVAQQLAGAVSGLAVAYPHPDGAHALVGTRAPDLPLTKGSVLRALRPDRFLLLDLTADASLAKFGSPQVEVRTAALHDGPRRAAWDSVRAALIRPDGYVAYAASSPAGLADAVAAWLEPASQPDAVRGK</sequence>
<dbReference type="InterPro" id="IPR036188">
    <property type="entry name" value="FAD/NAD-bd_sf"/>
</dbReference>
<proteinExistence type="predicted"/>
<dbReference type="SUPFAM" id="SSF51905">
    <property type="entry name" value="FAD/NAD(P)-binding domain"/>
    <property type="match status" value="1"/>
</dbReference>
<evidence type="ECO:0000256" key="2">
    <source>
        <dbReference type="ARBA" id="ARBA00022630"/>
    </source>
</evidence>
<keyword evidence="3" id="KW-0274">FAD</keyword>